<dbReference type="InterPro" id="IPR027417">
    <property type="entry name" value="P-loop_NTPase"/>
</dbReference>
<dbReference type="EMBL" id="LR796935">
    <property type="protein sequence ID" value="CAB4176813.1"/>
    <property type="molecule type" value="Genomic_DNA"/>
</dbReference>
<evidence type="ECO:0000313" key="1">
    <source>
        <dbReference type="EMBL" id="CAB4169211.1"/>
    </source>
</evidence>
<dbReference type="Pfam" id="PF13479">
    <property type="entry name" value="AAA_24"/>
    <property type="match status" value="1"/>
</dbReference>
<evidence type="ECO:0000313" key="5">
    <source>
        <dbReference type="EMBL" id="CAB4210610.1"/>
    </source>
</evidence>
<gene>
    <name evidence="3" type="ORF">UFOVP1074_40</name>
    <name evidence="4" type="ORF">UFOVP1310_41</name>
    <name evidence="5" type="ORF">UFOVP1424_31</name>
    <name evidence="6" type="ORF">UFOVP1521_31</name>
    <name evidence="1" type="ORF">UFOVP899_64</name>
    <name evidence="2" type="ORF">UFOVP987_63</name>
</gene>
<dbReference type="EMBL" id="LR797262">
    <property type="protein sequence ID" value="CAB4198134.1"/>
    <property type="molecule type" value="Genomic_DNA"/>
</dbReference>
<dbReference type="EMBL" id="LR798374">
    <property type="protein sequence ID" value="CAB5227443.1"/>
    <property type="molecule type" value="Genomic_DNA"/>
</dbReference>
<protein>
    <submittedName>
        <fullName evidence="4">AAA domain containing protein</fullName>
    </submittedName>
</protein>
<organism evidence="4">
    <name type="scientific">uncultured Caudovirales phage</name>
    <dbReference type="NCBI Taxonomy" id="2100421"/>
    <lineage>
        <taxon>Viruses</taxon>
        <taxon>Duplodnaviria</taxon>
        <taxon>Heunggongvirae</taxon>
        <taxon>Uroviricota</taxon>
        <taxon>Caudoviricetes</taxon>
        <taxon>Peduoviridae</taxon>
        <taxon>Maltschvirus</taxon>
        <taxon>Maltschvirus maltsch</taxon>
    </lineage>
</organism>
<reference evidence="4" key="1">
    <citation type="submission" date="2020-05" db="EMBL/GenBank/DDBJ databases">
        <authorList>
            <person name="Chiriac C."/>
            <person name="Salcher M."/>
            <person name="Ghai R."/>
            <person name="Kavagutti S V."/>
        </authorList>
    </citation>
    <scope>NUCLEOTIDE SEQUENCE</scope>
</reference>
<dbReference type="SUPFAM" id="SSF52540">
    <property type="entry name" value="P-loop containing nucleoside triphosphate hydrolases"/>
    <property type="match status" value="1"/>
</dbReference>
<evidence type="ECO:0000313" key="3">
    <source>
        <dbReference type="EMBL" id="CAB4181125.1"/>
    </source>
</evidence>
<dbReference type="EMBL" id="LR797362">
    <property type="protein sequence ID" value="CAB4210610.1"/>
    <property type="molecule type" value="Genomic_DNA"/>
</dbReference>
<dbReference type="EMBL" id="LR796840">
    <property type="protein sequence ID" value="CAB4169211.1"/>
    <property type="molecule type" value="Genomic_DNA"/>
</dbReference>
<sequence>MLDLSKLEAKITLKPHRWVVYGGEGAGKSTLASQAPNPIFLCAENGAEALPVRAHQIKSYQDLTDAIQWLYKEEHDYQTVVIDTMDALEKLVCTKIVEEHNNDPRNNRVETLAEINQKVYRKGTILFLEKWSKITSALDALRNKRNLNIILLAHSNFEGKTIQDPINGSYTKFDLKLDKDVTSHLVEWADCVFFLCKDMYAISSAAETKKGKIRMATDDRVIITEDNGRVRAKNRFRLPPKVVNHIDKAYDLLHEMIVDYIDTSNSNIVDFKKSNESKERDVAAYLGAG</sequence>
<evidence type="ECO:0000313" key="4">
    <source>
        <dbReference type="EMBL" id="CAB4198134.1"/>
    </source>
</evidence>
<evidence type="ECO:0000313" key="2">
    <source>
        <dbReference type="EMBL" id="CAB4176813.1"/>
    </source>
</evidence>
<evidence type="ECO:0000313" key="6">
    <source>
        <dbReference type="EMBL" id="CAB5227443.1"/>
    </source>
</evidence>
<name>A0A6J5S0G4_9CAUD</name>
<accession>A0A6J5S0G4</accession>
<dbReference type="EMBL" id="LR797006">
    <property type="protein sequence ID" value="CAB4181125.1"/>
    <property type="molecule type" value="Genomic_DNA"/>
</dbReference>
<proteinExistence type="predicted"/>